<dbReference type="Ensembl" id="ENSTMTT00000018313.1">
    <property type="protein sequence ID" value="ENSTMTP00000017685.1"/>
    <property type="gene ID" value="ENSTMTG00000013008.1"/>
</dbReference>
<sequence>MSGRRGRSPLQGAQRRGRELRQQVDALLADSKERGALDPAKRKYLFQSTAGFDVFTLCVLINNLVAVLCRSHSASVQFCQLYSLKLTINFFYPSTEPCFFFQNGVILKETYSTLRTRKRH</sequence>
<reference evidence="1" key="2">
    <citation type="submission" date="2025-09" db="UniProtKB">
        <authorList>
            <consortium name="Ensembl"/>
        </authorList>
    </citation>
    <scope>IDENTIFICATION</scope>
</reference>
<accession>A0A674J8U6</accession>
<dbReference type="InParanoid" id="A0A674J8U6"/>
<dbReference type="Proteomes" id="UP000472274">
    <property type="component" value="Unplaced"/>
</dbReference>
<evidence type="ECO:0000313" key="1">
    <source>
        <dbReference type="Ensembl" id="ENSTMTP00000017685.1"/>
    </source>
</evidence>
<name>A0A674J8U6_9SAUR</name>
<proteinExistence type="predicted"/>
<dbReference type="AlphaFoldDB" id="A0A674J8U6"/>
<organism evidence="1 2">
    <name type="scientific">Terrapene triunguis</name>
    <name type="common">Three-toed box turtle</name>
    <dbReference type="NCBI Taxonomy" id="2587831"/>
    <lineage>
        <taxon>Eukaryota</taxon>
        <taxon>Metazoa</taxon>
        <taxon>Chordata</taxon>
        <taxon>Craniata</taxon>
        <taxon>Vertebrata</taxon>
        <taxon>Euteleostomi</taxon>
        <taxon>Archelosauria</taxon>
        <taxon>Testudinata</taxon>
        <taxon>Testudines</taxon>
        <taxon>Cryptodira</taxon>
        <taxon>Durocryptodira</taxon>
        <taxon>Testudinoidea</taxon>
        <taxon>Emydidae</taxon>
        <taxon>Terrapene</taxon>
    </lineage>
</organism>
<keyword evidence="2" id="KW-1185">Reference proteome</keyword>
<protein>
    <submittedName>
        <fullName evidence="1">Uncharacterized protein</fullName>
    </submittedName>
</protein>
<reference evidence="1" key="1">
    <citation type="submission" date="2025-08" db="UniProtKB">
        <authorList>
            <consortium name="Ensembl"/>
        </authorList>
    </citation>
    <scope>IDENTIFICATION</scope>
</reference>
<evidence type="ECO:0000313" key="2">
    <source>
        <dbReference type="Proteomes" id="UP000472274"/>
    </source>
</evidence>